<keyword evidence="3" id="KW-1133">Transmembrane helix</keyword>
<dbReference type="Gene3D" id="3.40.630.190">
    <property type="entry name" value="LCP protein"/>
    <property type="match status" value="1"/>
</dbReference>
<dbReference type="OrthoDB" id="27330at2"/>
<feature type="region of interest" description="Disordered" evidence="2">
    <location>
        <begin position="1"/>
        <end position="27"/>
    </location>
</feature>
<keyword evidence="3" id="KW-0472">Membrane</keyword>
<evidence type="ECO:0000256" key="3">
    <source>
        <dbReference type="SAM" id="Phobius"/>
    </source>
</evidence>
<comment type="caution">
    <text evidence="5">The sequence shown here is derived from an EMBL/GenBank/DDBJ whole genome shotgun (WGS) entry which is preliminary data.</text>
</comment>
<evidence type="ECO:0000313" key="6">
    <source>
        <dbReference type="Proteomes" id="UP000076480"/>
    </source>
</evidence>
<keyword evidence="6" id="KW-1185">Reference proteome</keyword>
<feature type="compositionally biased region" description="Basic residues" evidence="2">
    <location>
        <begin position="15"/>
        <end position="27"/>
    </location>
</feature>
<evidence type="ECO:0000256" key="2">
    <source>
        <dbReference type="SAM" id="MobiDB-lite"/>
    </source>
</evidence>
<dbReference type="PANTHER" id="PTHR33392">
    <property type="entry name" value="POLYISOPRENYL-TEICHOIC ACID--PEPTIDOGLYCAN TEICHOIC ACID TRANSFERASE TAGU"/>
    <property type="match status" value="1"/>
</dbReference>
<dbReference type="AlphaFoldDB" id="A0A166FNG0"/>
<organism evidence="5 6">
    <name type="scientific">Secundilactobacillus collinoides</name>
    <name type="common">Lactobacillus collinoides</name>
    <dbReference type="NCBI Taxonomy" id="33960"/>
    <lineage>
        <taxon>Bacteria</taxon>
        <taxon>Bacillati</taxon>
        <taxon>Bacillota</taxon>
        <taxon>Bacilli</taxon>
        <taxon>Lactobacillales</taxon>
        <taxon>Lactobacillaceae</taxon>
        <taxon>Secundilactobacillus</taxon>
    </lineage>
</organism>
<dbReference type="InterPro" id="IPR050922">
    <property type="entry name" value="LytR/CpsA/Psr_CW_biosynth"/>
</dbReference>
<dbReference type="EMBL" id="JYDC01000120">
    <property type="protein sequence ID" value="KZL35622.1"/>
    <property type="molecule type" value="Genomic_DNA"/>
</dbReference>
<proteinExistence type="inferred from homology"/>
<dbReference type="PANTHER" id="PTHR33392:SF6">
    <property type="entry name" value="POLYISOPRENYL-TEICHOIC ACID--PEPTIDOGLYCAN TEICHOIC ACID TRANSFERASE TAGU"/>
    <property type="match status" value="1"/>
</dbReference>
<sequence>MDTDKSENELDHRPYDHRHHHHHHHHRRRKIIWRTILGVFIALIVVSAAYAMYGWHKLSQTSKVIYNSSGAPKLRSASNVIGKNKPVSILLLGTDTGAMGRSYKGRTDTIMIMTINPKTNKTTMMSLPRDMKVNLPGFSQYSPAKVNAAYTYGGTKETIETLQDYFKVPIDYYLLVNMGGLKKSINAVGGVNVQSPLSFTYEGYTFKKGTTYHMDGKKALAFSRMRYDDPQGDYGRQTRQRIVISALLHKSVSYKTVLNSDFLVSISDEMKTDLTRSDMVKLALNYRKAGKNVTSDHAQGVGKEIGGQDFEVVSKTEQQRVSNKLRNSLGLKHVTVSE</sequence>
<evidence type="ECO:0000256" key="1">
    <source>
        <dbReference type="ARBA" id="ARBA00006068"/>
    </source>
</evidence>
<feature type="compositionally biased region" description="Basic and acidic residues" evidence="2">
    <location>
        <begin position="1"/>
        <end position="14"/>
    </location>
</feature>
<evidence type="ECO:0000313" key="5">
    <source>
        <dbReference type="EMBL" id="KZL35622.1"/>
    </source>
</evidence>
<dbReference type="Pfam" id="PF03816">
    <property type="entry name" value="LytR_cpsA_psr"/>
    <property type="match status" value="1"/>
</dbReference>
<feature type="transmembrane region" description="Helical" evidence="3">
    <location>
        <begin position="31"/>
        <end position="53"/>
    </location>
</feature>
<dbReference type="InterPro" id="IPR004474">
    <property type="entry name" value="LytR_CpsA_psr"/>
</dbReference>
<dbReference type="Proteomes" id="UP000076480">
    <property type="component" value="Unassembled WGS sequence"/>
</dbReference>
<dbReference type="RefSeq" id="WP_056996470.1">
    <property type="nucleotide sequence ID" value="NZ_JYDC01000120.1"/>
</dbReference>
<dbReference type="PATRIC" id="fig|33960.6.peg.471"/>
<evidence type="ECO:0000259" key="4">
    <source>
        <dbReference type="Pfam" id="PF03816"/>
    </source>
</evidence>
<protein>
    <submittedName>
        <fullName evidence="5">Transcriptional regulator</fullName>
    </submittedName>
</protein>
<keyword evidence="3" id="KW-0812">Transmembrane</keyword>
<gene>
    <name evidence="5" type="ORF">TY91_16295</name>
</gene>
<accession>A0A166FNG0</accession>
<comment type="similarity">
    <text evidence="1">Belongs to the LytR/CpsA/Psr (LCP) family.</text>
</comment>
<name>A0A166FNG0_SECCO</name>
<reference evidence="5 6" key="1">
    <citation type="submission" date="2015-02" db="EMBL/GenBank/DDBJ databases">
        <title>Draft genome sequence of Lactobacillus collinoides CUPV2371 isolated from a natural cider, the first genome sequence of a strain of this species.</title>
        <authorList>
            <person name="Puertas A.I."/>
            <person name="Spano G."/>
            <person name="Capozzi V."/>
            <person name="Lamontanara A."/>
            <person name="Orru L."/>
            <person name="Duenas M.T."/>
        </authorList>
    </citation>
    <scope>NUCLEOTIDE SEQUENCE [LARGE SCALE GENOMIC DNA]</scope>
    <source>
        <strain evidence="5 6">237</strain>
    </source>
</reference>
<dbReference type="NCBIfam" id="TIGR00350">
    <property type="entry name" value="lytR_cpsA_psr"/>
    <property type="match status" value="1"/>
</dbReference>
<feature type="domain" description="Cell envelope-related transcriptional attenuator" evidence="4">
    <location>
        <begin position="106"/>
        <end position="251"/>
    </location>
</feature>